<comment type="caution">
    <text evidence="3">The sequence shown here is derived from an EMBL/GenBank/DDBJ whole genome shotgun (WGS) entry which is preliminary data.</text>
</comment>
<evidence type="ECO:0000313" key="4">
    <source>
        <dbReference type="Proteomes" id="UP000031036"/>
    </source>
</evidence>
<name>A0A0B2W4U8_TOXCA</name>
<dbReference type="OrthoDB" id="5846814at2759"/>
<keyword evidence="4" id="KW-1185">Reference proteome</keyword>
<dbReference type="OMA" id="YSCNSQF"/>
<sequence length="267" mass="28921">MLVDILLTALIALTIGFLNAARALQCFSCHGQNGVCDGTYCVAVPSGYCVFQQQLDAYGKVLHVVEACLTQNSIRAGDALVTRVGQCVTNEDSKTGMRYRTYLCNNTDFCNLDCFDSAAPITTTIAPSPRSLKCYSCEQASENCFDEQCSALPNGYCLFQSQQLLINGIIQYHSIKRCIPAPYALTPSGNVITATNQCIQSIDASGSRYFTLLCNTTDLCNDHCIPTITSTTISTMQTPTTSSATSVLTTEFEAFLLIAFTLSFKAI</sequence>
<protein>
    <recommendedName>
        <fullName evidence="2">UPAR/Ly6 domain-containing protein</fullName>
    </recommendedName>
</protein>
<evidence type="ECO:0000313" key="3">
    <source>
        <dbReference type="EMBL" id="KHN88689.1"/>
    </source>
</evidence>
<dbReference type="InterPro" id="IPR016054">
    <property type="entry name" value="LY6_UPA_recep-like"/>
</dbReference>
<dbReference type="Proteomes" id="UP000031036">
    <property type="component" value="Unassembled WGS sequence"/>
</dbReference>
<dbReference type="STRING" id="6265.A0A0B2W4U8"/>
<proteinExistence type="predicted"/>
<dbReference type="Pfam" id="PF00021">
    <property type="entry name" value="UPAR_LY6"/>
    <property type="match status" value="1"/>
</dbReference>
<feature type="signal peptide" evidence="1">
    <location>
        <begin position="1"/>
        <end position="23"/>
    </location>
</feature>
<dbReference type="EMBL" id="JPKZ01000193">
    <property type="protein sequence ID" value="KHN88689.1"/>
    <property type="molecule type" value="Genomic_DNA"/>
</dbReference>
<gene>
    <name evidence="3" type="ORF">Tcan_09374</name>
</gene>
<evidence type="ECO:0000259" key="2">
    <source>
        <dbReference type="Pfam" id="PF00021"/>
    </source>
</evidence>
<dbReference type="AlphaFoldDB" id="A0A0B2W4U8"/>
<evidence type="ECO:0000256" key="1">
    <source>
        <dbReference type="SAM" id="SignalP"/>
    </source>
</evidence>
<accession>A0A0B2W4U8</accession>
<reference evidence="3 4" key="1">
    <citation type="submission" date="2014-11" db="EMBL/GenBank/DDBJ databases">
        <title>Genetic blueprint of the zoonotic pathogen Toxocara canis.</title>
        <authorList>
            <person name="Zhu X.-Q."/>
            <person name="Korhonen P.K."/>
            <person name="Cai H."/>
            <person name="Young N.D."/>
            <person name="Nejsum P."/>
            <person name="von Samson-Himmelstjerna G."/>
            <person name="Boag P.R."/>
            <person name="Tan P."/>
            <person name="Li Q."/>
            <person name="Min J."/>
            <person name="Yang Y."/>
            <person name="Wang X."/>
            <person name="Fang X."/>
            <person name="Hall R.S."/>
            <person name="Hofmann A."/>
            <person name="Sternberg P.W."/>
            <person name="Jex A.R."/>
            <person name="Gasser R.B."/>
        </authorList>
    </citation>
    <scope>NUCLEOTIDE SEQUENCE [LARGE SCALE GENOMIC DNA]</scope>
    <source>
        <strain evidence="3">PN_DK_2014</strain>
    </source>
</reference>
<feature type="domain" description="UPAR/Ly6" evidence="2">
    <location>
        <begin position="131"/>
        <end position="222"/>
    </location>
</feature>
<keyword evidence="1" id="KW-0732">Signal</keyword>
<feature type="chain" id="PRO_5002078860" description="UPAR/Ly6 domain-containing protein" evidence="1">
    <location>
        <begin position="24"/>
        <end position="267"/>
    </location>
</feature>
<organism evidence="3 4">
    <name type="scientific">Toxocara canis</name>
    <name type="common">Canine roundworm</name>
    <dbReference type="NCBI Taxonomy" id="6265"/>
    <lineage>
        <taxon>Eukaryota</taxon>
        <taxon>Metazoa</taxon>
        <taxon>Ecdysozoa</taxon>
        <taxon>Nematoda</taxon>
        <taxon>Chromadorea</taxon>
        <taxon>Rhabditida</taxon>
        <taxon>Spirurina</taxon>
        <taxon>Ascaridomorpha</taxon>
        <taxon>Ascaridoidea</taxon>
        <taxon>Toxocaridae</taxon>
        <taxon>Toxocara</taxon>
    </lineage>
</organism>